<evidence type="ECO:0000256" key="1">
    <source>
        <dbReference type="SAM" id="Coils"/>
    </source>
</evidence>
<dbReference type="EMBL" id="CP151767">
    <property type="protein sequence ID" value="WZU66277.1"/>
    <property type="molecule type" value="Genomic_DNA"/>
</dbReference>
<evidence type="ECO:0000313" key="3">
    <source>
        <dbReference type="EMBL" id="WZU66277.1"/>
    </source>
</evidence>
<name>A0AAN0MBE7_9RHOB</name>
<accession>A0AAN0MBE7</accession>
<keyword evidence="4" id="KW-1185">Reference proteome</keyword>
<keyword evidence="1" id="KW-0175">Coiled coil</keyword>
<evidence type="ECO:0000256" key="2">
    <source>
        <dbReference type="SAM" id="MobiDB-lite"/>
    </source>
</evidence>
<sequence>MYNFIVPFDDNEQEIRLTERFARHARDFDDLQNEMAGRDVGRIARFLPDSANSTDPSGRSKDERAEALTRLQLMLIENPAYVALFEETANILTEAQSRLDVLLERVRAQIDQSTTELEDKLDRAARLPDGTRVFKDQNGQIRTQDGAVVAADLAATVLWNGDELSFEDLQAYIAHLNRLTKLESDIQSGQAEIGDMQAAMDDDDNPPSEDDLESFGQRGQDIVDALEQDMAETLTKAAPATEPDQTASRPTATIIVPEL</sequence>
<feature type="compositionally biased region" description="Acidic residues" evidence="2">
    <location>
        <begin position="200"/>
        <end position="213"/>
    </location>
</feature>
<feature type="coiled-coil region" evidence="1">
    <location>
        <begin position="92"/>
        <end position="123"/>
    </location>
</feature>
<dbReference type="KEGG" id="yrh:AABB31_14560"/>
<evidence type="ECO:0000313" key="4">
    <source>
        <dbReference type="Proteomes" id="UP001470809"/>
    </source>
</evidence>
<proteinExistence type="predicted"/>
<dbReference type="AlphaFoldDB" id="A0AAN0MBE7"/>
<reference evidence="3" key="1">
    <citation type="submission" date="2024-08" db="EMBL/GenBank/DDBJ databases">
        <title>Phylogenomic analyses of a clade within the roseobacter group suggest taxonomic reassignments of species of the genera Aestuariivita, Citreicella, Loktanella, Nautella, Pelagibaca, Ruegeria, Thalassobius, Thiobacimonas and Tropicibacter, and the proposal o.</title>
        <authorList>
            <person name="Jeon C.O."/>
        </authorList>
    </citation>
    <scope>NUCLEOTIDE SEQUENCE</scope>
    <source>
        <strain evidence="3">SS1-5</strain>
    </source>
</reference>
<dbReference type="RefSeq" id="WP_342075604.1">
    <property type="nucleotide sequence ID" value="NZ_CP151767.2"/>
</dbReference>
<protein>
    <submittedName>
        <fullName evidence="3">Uncharacterized protein</fullName>
    </submittedName>
</protein>
<dbReference type="Proteomes" id="UP001470809">
    <property type="component" value="Chromosome"/>
</dbReference>
<gene>
    <name evidence="3" type="ORF">AABB31_14560</name>
</gene>
<organism evidence="3 4">
    <name type="scientific">Yoonia rhodophyticola</name>
    <dbReference type="NCBI Taxonomy" id="3137370"/>
    <lineage>
        <taxon>Bacteria</taxon>
        <taxon>Pseudomonadati</taxon>
        <taxon>Pseudomonadota</taxon>
        <taxon>Alphaproteobacteria</taxon>
        <taxon>Rhodobacterales</taxon>
        <taxon>Paracoccaceae</taxon>
        <taxon>Yoonia</taxon>
    </lineage>
</organism>
<feature type="region of interest" description="Disordered" evidence="2">
    <location>
        <begin position="198"/>
        <end position="259"/>
    </location>
</feature>